<comment type="caution">
    <text evidence="1">The sequence shown here is derived from an EMBL/GenBank/DDBJ whole genome shotgun (WGS) entry which is preliminary data.</text>
</comment>
<accession>X1EJQ0</accession>
<proteinExistence type="predicted"/>
<organism evidence="1">
    <name type="scientific">marine sediment metagenome</name>
    <dbReference type="NCBI Taxonomy" id="412755"/>
    <lineage>
        <taxon>unclassified sequences</taxon>
        <taxon>metagenomes</taxon>
        <taxon>ecological metagenomes</taxon>
    </lineage>
</organism>
<dbReference type="EMBL" id="BARU01000430">
    <property type="protein sequence ID" value="GAH20575.1"/>
    <property type="molecule type" value="Genomic_DNA"/>
</dbReference>
<evidence type="ECO:0000313" key="1">
    <source>
        <dbReference type="EMBL" id="GAH20575.1"/>
    </source>
</evidence>
<dbReference type="AlphaFoldDB" id="X1EJQ0"/>
<reference evidence="1" key="1">
    <citation type="journal article" date="2014" name="Front. Microbiol.">
        <title>High frequency of phylogenetically diverse reductive dehalogenase-homologous genes in deep subseafloor sedimentary metagenomes.</title>
        <authorList>
            <person name="Kawai M."/>
            <person name="Futagami T."/>
            <person name="Toyoda A."/>
            <person name="Takaki Y."/>
            <person name="Nishi S."/>
            <person name="Hori S."/>
            <person name="Arai W."/>
            <person name="Tsubouchi T."/>
            <person name="Morono Y."/>
            <person name="Uchiyama I."/>
            <person name="Ito T."/>
            <person name="Fujiyama A."/>
            <person name="Inagaki F."/>
            <person name="Takami H."/>
        </authorList>
    </citation>
    <scope>NUCLEOTIDE SEQUENCE</scope>
    <source>
        <strain evidence="1">Expedition CK06-06</strain>
    </source>
</reference>
<protein>
    <submittedName>
        <fullName evidence="1">Uncharacterized protein</fullName>
    </submittedName>
</protein>
<sequence>MVKNKPNLFINLFCPKNKKDDVLRMYQKGEEKRIYEEERVLRETITHSTVFTFKKHLIHLGILSSDNTLHSGKLDDYYPSQDLWKLIKL</sequence>
<name>X1EJQ0_9ZZZZ</name>
<gene>
    <name evidence="1" type="ORF">S03H2_01464</name>
</gene>